<dbReference type="STRING" id="1209926.A0A1G4BM34"/>
<keyword evidence="3" id="KW-1185">Reference proteome</keyword>
<sequence length="201" mass="21149">MVHQLLGRLLEKGLNLQANAPVVSVSSAPDAAGRWTVQTPRGSIIAGKGVVATYGDTARSSRSTKTAPYRSAGSAVASPRPAAPIAHTWSSTPTESTSTRGSTTTSSPEWTASSWSVARGRFSGTNGPKLRGKPGLLIVVGFPGYGMPEILLSRKGVASMIRDGVQFEDMGLASIMETSKERMERENSPLEDSLKSSQEDG</sequence>
<dbReference type="EMBL" id="MJBS01000013">
    <property type="protein sequence ID" value="OHF02367.1"/>
    <property type="molecule type" value="Genomic_DNA"/>
</dbReference>
<comment type="caution">
    <text evidence="2">The sequence shown here is derived from an EMBL/GenBank/DDBJ whole genome shotgun (WGS) entry which is preliminary data.</text>
</comment>
<proteinExistence type="predicted"/>
<accession>A0A1G4BM34</accession>
<feature type="region of interest" description="Disordered" evidence="1">
    <location>
        <begin position="179"/>
        <end position="201"/>
    </location>
</feature>
<evidence type="ECO:0008006" key="4">
    <source>
        <dbReference type="Google" id="ProtNLM"/>
    </source>
</evidence>
<evidence type="ECO:0000313" key="3">
    <source>
        <dbReference type="Proteomes" id="UP000176998"/>
    </source>
</evidence>
<dbReference type="GeneID" id="34555520"/>
<dbReference type="SUPFAM" id="SSF51905">
    <property type="entry name" value="FAD/NAD(P)-binding domain"/>
    <property type="match status" value="1"/>
</dbReference>
<gene>
    <name evidence="2" type="ORF">CORC01_02360</name>
</gene>
<evidence type="ECO:0000256" key="1">
    <source>
        <dbReference type="SAM" id="MobiDB-lite"/>
    </source>
</evidence>
<name>A0A1G4BM34_9PEZI</name>
<evidence type="ECO:0000313" key="2">
    <source>
        <dbReference type="EMBL" id="OHF02367.1"/>
    </source>
</evidence>
<dbReference type="RefSeq" id="XP_022479508.1">
    <property type="nucleotide sequence ID" value="XM_022614010.1"/>
</dbReference>
<dbReference type="Proteomes" id="UP000176998">
    <property type="component" value="Unassembled WGS sequence"/>
</dbReference>
<feature type="compositionally biased region" description="Low complexity" evidence="1">
    <location>
        <begin position="88"/>
        <end position="107"/>
    </location>
</feature>
<feature type="region of interest" description="Disordered" evidence="1">
    <location>
        <begin position="56"/>
        <end position="113"/>
    </location>
</feature>
<dbReference type="AlphaFoldDB" id="A0A1G4BM34"/>
<dbReference type="InterPro" id="IPR036188">
    <property type="entry name" value="FAD/NAD-bd_sf"/>
</dbReference>
<protein>
    <recommendedName>
        <fullName evidence="4">FAD dependent oxidoreductase</fullName>
    </recommendedName>
</protein>
<organism evidence="2 3">
    <name type="scientific">Colletotrichum orchidophilum</name>
    <dbReference type="NCBI Taxonomy" id="1209926"/>
    <lineage>
        <taxon>Eukaryota</taxon>
        <taxon>Fungi</taxon>
        <taxon>Dikarya</taxon>
        <taxon>Ascomycota</taxon>
        <taxon>Pezizomycotina</taxon>
        <taxon>Sordariomycetes</taxon>
        <taxon>Hypocreomycetidae</taxon>
        <taxon>Glomerellales</taxon>
        <taxon>Glomerellaceae</taxon>
        <taxon>Colletotrichum</taxon>
    </lineage>
</organism>
<reference evidence="2 3" key="1">
    <citation type="submission" date="2016-09" db="EMBL/GenBank/DDBJ databases">
        <authorList>
            <person name="Capua I."/>
            <person name="De Benedictis P."/>
            <person name="Joannis T."/>
            <person name="Lombin L.H."/>
            <person name="Cattoli G."/>
        </authorList>
    </citation>
    <scope>NUCLEOTIDE SEQUENCE [LARGE SCALE GENOMIC DNA]</scope>
    <source>
        <strain evidence="2 3">IMI 309357</strain>
    </source>
</reference>